<accession>A0A1G7HY97</accession>
<keyword evidence="10" id="KW-1185">Reference proteome</keyword>
<evidence type="ECO:0000256" key="3">
    <source>
        <dbReference type="ARBA" id="ARBA00022475"/>
    </source>
</evidence>
<keyword evidence="5 7" id="KW-1133">Transmembrane helix</keyword>
<feature type="transmembrane region" description="Helical" evidence="7">
    <location>
        <begin position="120"/>
        <end position="143"/>
    </location>
</feature>
<evidence type="ECO:0000256" key="7">
    <source>
        <dbReference type="SAM" id="Phobius"/>
    </source>
</evidence>
<dbReference type="Pfam" id="PF03547">
    <property type="entry name" value="Mem_trans"/>
    <property type="match status" value="1"/>
</dbReference>
<evidence type="ECO:0000256" key="1">
    <source>
        <dbReference type="ARBA" id="ARBA00004141"/>
    </source>
</evidence>
<evidence type="ECO:0000313" key="11">
    <source>
        <dbReference type="Proteomes" id="UP000436801"/>
    </source>
</evidence>
<dbReference type="PANTHER" id="PTHR36838:SF1">
    <property type="entry name" value="SLR1864 PROTEIN"/>
    <property type="match status" value="1"/>
</dbReference>
<sequence length="309" mass="32124">MNPLGAIASHVLPLYGVLLFGWAIGKHTGGLARWISGLLVYALIPVLVLGNVQQAEVAQIAIITPLMFAVAAAMSLPAWWLSKRIGEDFDPRLLSASFSFFNVAFFGIPVVKALFGEAEISTVVCAYMGSALYGDTIGYYLIARSKVGGKRAATQALRVPLVYAMVAAIVLRVWEVPLPAVMETVQPGVSLAVSVLGMGVVGLGLGQAGEGRTEPRLLAKILALRQVSAAVLLALALGIEALAVGTLDRQDRIIVGLVALFPIAANITVFATLIDKNKREAAILIGASSAVSLILVAAVVGVAGGMLTG</sequence>
<feature type="transmembrane region" description="Helical" evidence="7">
    <location>
        <begin position="227"/>
        <end position="247"/>
    </location>
</feature>
<keyword evidence="4 7" id="KW-0812">Transmembrane</keyword>
<evidence type="ECO:0000313" key="9">
    <source>
        <dbReference type="EMBL" id="SDF05491.1"/>
    </source>
</evidence>
<dbReference type="EMBL" id="FNBI01000002">
    <property type="protein sequence ID" value="SDF05491.1"/>
    <property type="molecule type" value="Genomic_DNA"/>
</dbReference>
<evidence type="ECO:0008006" key="12">
    <source>
        <dbReference type="Google" id="ProtNLM"/>
    </source>
</evidence>
<keyword evidence="6 7" id="KW-0472">Membrane</keyword>
<name>A0A1G7HY97_9SPHN</name>
<dbReference type="InterPro" id="IPR004776">
    <property type="entry name" value="Mem_transp_PIN-like"/>
</dbReference>
<evidence type="ECO:0000256" key="6">
    <source>
        <dbReference type="ARBA" id="ARBA00023136"/>
    </source>
</evidence>
<feature type="transmembrane region" description="Helical" evidence="7">
    <location>
        <begin position="93"/>
        <end position="114"/>
    </location>
</feature>
<feature type="transmembrane region" description="Helical" evidence="7">
    <location>
        <begin position="253"/>
        <end position="274"/>
    </location>
</feature>
<evidence type="ECO:0000313" key="8">
    <source>
        <dbReference type="EMBL" id="MWC44451.1"/>
    </source>
</evidence>
<dbReference type="GO" id="GO:0055085">
    <property type="term" value="P:transmembrane transport"/>
    <property type="evidence" value="ECO:0007669"/>
    <property type="project" value="InterPro"/>
</dbReference>
<evidence type="ECO:0000256" key="4">
    <source>
        <dbReference type="ARBA" id="ARBA00022692"/>
    </source>
</evidence>
<dbReference type="RefSeq" id="WP_149681541.1">
    <property type="nucleotide sequence ID" value="NZ_FNBI01000002.1"/>
</dbReference>
<protein>
    <recommendedName>
        <fullName evidence="12">AEC family transporter</fullName>
    </recommendedName>
</protein>
<feature type="transmembrane region" description="Helical" evidence="7">
    <location>
        <begin position="6"/>
        <end position="24"/>
    </location>
</feature>
<reference evidence="9 10" key="1">
    <citation type="submission" date="2016-10" db="EMBL/GenBank/DDBJ databases">
        <authorList>
            <person name="Varghese N."/>
            <person name="Submissions S."/>
        </authorList>
    </citation>
    <scope>NUCLEOTIDE SEQUENCE [LARGE SCALE GENOMIC DNA]</scope>
    <source>
        <strain evidence="9 10">S7-754</strain>
    </source>
</reference>
<dbReference type="GO" id="GO:0016020">
    <property type="term" value="C:membrane"/>
    <property type="evidence" value="ECO:0007669"/>
    <property type="project" value="UniProtKB-SubCell"/>
</dbReference>
<keyword evidence="2" id="KW-0813">Transport</keyword>
<evidence type="ECO:0000313" key="10">
    <source>
        <dbReference type="Proteomes" id="UP000323502"/>
    </source>
</evidence>
<dbReference type="Proteomes" id="UP000436801">
    <property type="component" value="Unassembled WGS sequence"/>
</dbReference>
<feature type="transmembrane region" description="Helical" evidence="7">
    <location>
        <begin position="155"/>
        <end position="174"/>
    </location>
</feature>
<organism evidence="9 10">
    <name type="scientific">Sphingomonas carotinifaciens</name>
    <dbReference type="NCBI Taxonomy" id="1166323"/>
    <lineage>
        <taxon>Bacteria</taxon>
        <taxon>Pseudomonadati</taxon>
        <taxon>Pseudomonadota</taxon>
        <taxon>Alphaproteobacteria</taxon>
        <taxon>Sphingomonadales</taxon>
        <taxon>Sphingomonadaceae</taxon>
        <taxon>Sphingomonas</taxon>
    </lineage>
</organism>
<dbReference type="EMBL" id="WSUT01000005">
    <property type="protein sequence ID" value="MWC44451.1"/>
    <property type="molecule type" value="Genomic_DNA"/>
</dbReference>
<dbReference type="Proteomes" id="UP000323502">
    <property type="component" value="Unassembled WGS sequence"/>
</dbReference>
<reference evidence="8 11" key="2">
    <citation type="submission" date="2019-12" db="EMBL/GenBank/DDBJ databases">
        <authorList>
            <person name="Zheng J."/>
        </authorList>
    </citation>
    <scope>NUCLEOTIDE SEQUENCE [LARGE SCALE GENOMIC DNA]</scope>
    <source>
        <strain evidence="8 11">DSM 27347</strain>
    </source>
</reference>
<dbReference type="AlphaFoldDB" id="A0A1G7HY97"/>
<evidence type="ECO:0000256" key="5">
    <source>
        <dbReference type="ARBA" id="ARBA00022989"/>
    </source>
</evidence>
<gene>
    <name evidence="8" type="ORF">GQR91_12410</name>
    <name evidence="9" type="ORF">SAMN05216557_10245</name>
</gene>
<feature type="transmembrane region" description="Helical" evidence="7">
    <location>
        <begin position="281"/>
        <end position="307"/>
    </location>
</feature>
<feature type="transmembrane region" description="Helical" evidence="7">
    <location>
        <begin position="186"/>
        <end position="206"/>
    </location>
</feature>
<evidence type="ECO:0000256" key="2">
    <source>
        <dbReference type="ARBA" id="ARBA00022448"/>
    </source>
</evidence>
<feature type="transmembrane region" description="Helical" evidence="7">
    <location>
        <begin position="58"/>
        <end position="81"/>
    </location>
</feature>
<keyword evidence="3" id="KW-1003">Cell membrane</keyword>
<dbReference type="OrthoDB" id="9810457at2"/>
<feature type="transmembrane region" description="Helical" evidence="7">
    <location>
        <begin position="31"/>
        <end position="52"/>
    </location>
</feature>
<comment type="subcellular location">
    <subcellularLocation>
        <location evidence="1">Membrane</location>
        <topology evidence="1">Multi-pass membrane protein</topology>
    </subcellularLocation>
</comment>
<proteinExistence type="predicted"/>
<dbReference type="PANTHER" id="PTHR36838">
    <property type="entry name" value="AUXIN EFFLUX CARRIER FAMILY PROTEIN"/>
    <property type="match status" value="1"/>
</dbReference>